<name>A0A2A5T113_9GAMM</name>
<dbReference type="Pfam" id="PF16549">
    <property type="entry name" value="T2SSS_2"/>
    <property type="match status" value="1"/>
</dbReference>
<keyword evidence="2" id="KW-1185">Reference proteome</keyword>
<dbReference type="Proteomes" id="UP000219020">
    <property type="component" value="Unassembled WGS sequence"/>
</dbReference>
<evidence type="ECO:0000313" key="2">
    <source>
        <dbReference type="Proteomes" id="UP000219020"/>
    </source>
</evidence>
<evidence type="ECO:0000313" key="1">
    <source>
        <dbReference type="EMBL" id="PCS21859.1"/>
    </source>
</evidence>
<dbReference type="EMBL" id="NBYY01000029">
    <property type="protein sequence ID" value="PCS21859.1"/>
    <property type="molecule type" value="Genomic_DNA"/>
</dbReference>
<comment type="caution">
    <text evidence="1">The sequence shown here is derived from an EMBL/GenBank/DDBJ whole genome shotgun (WGS) entry which is preliminary data.</text>
</comment>
<dbReference type="Gene3D" id="3.30.300.250">
    <property type="match status" value="1"/>
</dbReference>
<dbReference type="AlphaFoldDB" id="A0A2A5T113"/>
<reference evidence="2" key="1">
    <citation type="submission" date="2017-04" db="EMBL/GenBank/DDBJ databases">
        <title>Genome evolution of the luminous symbionts of deep sea anglerfish.</title>
        <authorList>
            <person name="Hendry T.A."/>
        </authorList>
    </citation>
    <scope>NUCLEOTIDE SEQUENCE [LARGE SCALE GENOMIC DNA]</scope>
</reference>
<organism evidence="1 2">
    <name type="scientific">Candidatus Enterovibrio escicola</name>
    <dbReference type="NCBI Taxonomy" id="1927127"/>
    <lineage>
        <taxon>Bacteria</taxon>
        <taxon>Pseudomonadati</taxon>
        <taxon>Pseudomonadota</taxon>
        <taxon>Gammaproteobacteria</taxon>
        <taxon>Vibrionales</taxon>
        <taxon>Vibrionaceae</taxon>
        <taxon>Enterovibrio</taxon>
    </lineage>
</organism>
<gene>
    <name evidence="1" type="ORF">BTN49_2545</name>
</gene>
<dbReference type="GeneID" id="66952290"/>
<proteinExistence type="predicted"/>
<dbReference type="InterPro" id="IPR016502">
    <property type="entry name" value="T2SSS_2"/>
</dbReference>
<accession>A0A2A5T113</accession>
<protein>
    <submittedName>
        <fullName evidence="1">Uncharacterized protein</fullName>
    </submittedName>
</protein>
<sequence>MQLISTMGRIMLASLLVVLISACSSTSYEEKSKIFAAERAAMLSRIVPVDMNGYNLVRVKAEGSNIELTLLYTGGIDVVPIVLVKNIKKTYCSDTEVVSLMEKGVGYKLIFRDMRGRPVLENLISYQDCE</sequence>
<dbReference type="RefSeq" id="WP_097357013.1">
    <property type="nucleotide sequence ID" value="NZ_CAWNJE010000033.1"/>
</dbReference>